<evidence type="ECO:0000256" key="4">
    <source>
        <dbReference type="ARBA" id="ARBA00022547"/>
    </source>
</evidence>
<dbReference type="PRINTS" id="PR00123">
    <property type="entry name" value="ATPASEA"/>
</dbReference>
<feature type="transmembrane region" description="Helical" evidence="11">
    <location>
        <begin position="239"/>
        <end position="262"/>
    </location>
</feature>
<sequence length="287" mass="31316">MGSALMAAGAADSPLDQLGGAMDELLDSFSTHVLQGNTNFGFTNYIFWMLVALTLMLVTIFVFRAKQRRSLVPQGFFVNGMECLFEFIRDDMCRSILGDTWKRHYSFLAALFLFIVANSIVGVIPGCHPGTGSIGVTSALAICSFVYFIAVGIKRMGVLGYLKSLAPEGIHGIAAAPLWIIEAFSTFLRLITLAVRLFCNMFAGHVVMGAFAILASLFFQPLLQQVSVIALGNAAASVFWILLLIIIYMVEILVGVIQAYVFTLLSSVYIQLVENESEPEEEKAVGK</sequence>
<comment type="similarity">
    <text evidence="2 11 12">Belongs to the ATPase A chain family.</text>
</comment>
<evidence type="ECO:0000256" key="12">
    <source>
        <dbReference type="RuleBase" id="RU000483"/>
    </source>
</evidence>
<keyword evidence="3 11" id="KW-0813">Transport</keyword>
<proteinExistence type="inferred from homology"/>
<dbReference type="InterPro" id="IPR000568">
    <property type="entry name" value="ATP_synth_F0_asu"/>
</dbReference>
<evidence type="ECO:0000256" key="10">
    <source>
        <dbReference type="ARBA" id="ARBA00023310"/>
    </source>
</evidence>
<dbReference type="Gene3D" id="1.20.120.220">
    <property type="entry name" value="ATP synthase, F0 complex, subunit A"/>
    <property type="match status" value="1"/>
</dbReference>
<keyword evidence="11" id="KW-1003">Cell membrane</keyword>
<keyword evidence="4 11" id="KW-0138">CF(0)</keyword>
<accession>U2TT89</accession>
<keyword evidence="6 11" id="KW-0375">Hydrogen ion transport</keyword>
<feature type="transmembrane region" description="Helical" evidence="11">
    <location>
        <begin position="197"/>
        <end position="219"/>
    </location>
</feature>
<dbReference type="PATRIC" id="fig|1125712.3.peg.809"/>
<dbReference type="STRING" id="1125712.HMPREF1316_1872"/>
<keyword evidence="14" id="KW-1185">Reference proteome</keyword>
<dbReference type="eggNOG" id="COG0356">
    <property type="taxonomic scope" value="Bacteria"/>
</dbReference>
<organism evidence="13 14">
    <name type="scientific">Olsenella profusa F0195</name>
    <dbReference type="NCBI Taxonomy" id="1125712"/>
    <lineage>
        <taxon>Bacteria</taxon>
        <taxon>Bacillati</taxon>
        <taxon>Actinomycetota</taxon>
        <taxon>Coriobacteriia</taxon>
        <taxon>Coriobacteriales</taxon>
        <taxon>Atopobiaceae</taxon>
        <taxon>Olsenella</taxon>
    </lineage>
</organism>
<dbReference type="Pfam" id="PF00119">
    <property type="entry name" value="ATP-synt_A"/>
    <property type="match status" value="1"/>
</dbReference>
<reference evidence="13 14" key="1">
    <citation type="submission" date="2013-08" db="EMBL/GenBank/DDBJ databases">
        <authorList>
            <person name="Durkin A.S."/>
            <person name="Haft D.R."/>
            <person name="McCorrison J."/>
            <person name="Torralba M."/>
            <person name="Gillis M."/>
            <person name="Haft D.H."/>
            <person name="Methe B."/>
            <person name="Sutton G."/>
            <person name="Nelson K.E."/>
        </authorList>
    </citation>
    <scope>NUCLEOTIDE SEQUENCE [LARGE SCALE GENOMIC DNA]</scope>
    <source>
        <strain evidence="13 14">F0195</strain>
    </source>
</reference>
<feature type="transmembrane region" description="Helical" evidence="11">
    <location>
        <begin position="132"/>
        <end position="153"/>
    </location>
</feature>
<feature type="transmembrane region" description="Helical" evidence="11">
    <location>
        <begin position="105"/>
        <end position="126"/>
    </location>
</feature>
<comment type="function">
    <text evidence="11 12">Key component of the proton channel; it plays a direct role in the translocation of protons across the membrane.</text>
</comment>
<dbReference type="CDD" id="cd00310">
    <property type="entry name" value="ATP-synt_Fo_a_6"/>
    <property type="match status" value="1"/>
</dbReference>
<comment type="subcellular location">
    <subcellularLocation>
        <location evidence="11 12">Cell membrane</location>
        <topology evidence="11 12">Multi-pass membrane protein</topology>
    </subcellularLocation>
    <subcellularLocation>
        <location evidence="1">Membrane</location>
        <topology evidence="1">Multi-pass membrane protein</topology>
    </subcellularLocation>
</comment>
<dbReference type="PANTHER" id="PTHR11410:SF0">
    <property type="entry name" value="ATP SYNTHASE SUBUNIT A"/>
    <property type="match status" value="1"/>
</dbReference>
<keyword evidence="8 11" id="KW-0406">Ion transport</keyword>
<evidence type="ECO:0000256" key="9">
    <source>
        <dbReference type="ARBA" id="ARBA00023136"/>
    </source>
</evidence>
<dbReference type="PANTHER" id="PTHR11410">
    <property type="entry name" value="ATP SYNTHASE SUBUNIT A"/>
    <property type="match status" value="1"/>
</dbReference>
<comment type="caution">
    <text evidence="13">The sequence shown here is derived from an EMBL/GenBank/DDBJ whole genome shotgun (WGS) entry which is preliminary data.</text>
</comment>
<evidence type="ECO:0000256" key="2">
    <source>
        <dbReference type="ARBA" id="ARBA00006810"/>
    </source>
</evidence>
<dbReference type="GO" id="GO:0005886">
    <property type="term" value="C:plasma membrane"/>
    <property type="evidence" value="ECO:0007669"/>
    <property type="project" value="UniProtKB-SubCell"/>
</dbReference>
<dbReference type="GO" id="GO:0045259">
    <property type="term" value="C:proton-transporting ATP synthase complex"/>
    <property type="evidence" value="ECO:0007669"/>
    <property type="project" value="UniProtKB-KW"/>
</dbReference>
<feature type="transmembrane region" description="Helical" evidence="11">
    <location>
        <begin position="45"/>
        <end position="63"/>
    </location>
</feature>
<keyword evidence="10 11" id="KW-0066">ATP synthesis</keyword>
<dbReference type="InterPro" id="IPR035908">
    <property type="entry name" value="F0_ATP_A_sf"/>
</dbReference>
<name>U2TT89_9ACTN</name>
<keyword evidence="9 11" id="KW-0472">Membrane</keyword>
<dbReference type="GO" id="GO:0046933">
    <property type="term" value="F:proton-transporting ATP synthase activity, rotational mechanism"/>
    <property type="evidence" value="ECO:0007669"/>
    <property type="project" value="UniProtKB-UniRule"/>
</dbReference>
<evidence type="ECO:0000256" key="1">
    <source>
        <dbReference type="ARBA" id="ARBA00004141"/>
    </source>
</evidence>
<dbReference type="NCBIfam" id="TIGR01131">
    <property type="entry name" value="ATP_synt_6_or_A"/>
    <property type="match status" value="1"/>
</dbReference>
<dbReference type="AlphaFoldDB" id="U2TT89"/>
<dbReference type="SUPFAM" id="SSF81336">
    <property type="entry name" value="F1F0 ATP synthase subunit A"/>
    <property type="match status" value="1"/>
</dbReference>
<dbReference type="InterPro" id="IPR045083">
    <property type="entry name" value="ATP_synth_F0_asu_bact/mt"/>
</dbReference>
<dbReference type="HAMAP" id="MF_01393">
    <property type="entry name" value="ATP_synth_a_bact"/>
    <property type="match status" value="1"/>
</dbReference>
<keyword evidence="13" id="KW-0378">Hydrolase</keyword>
<evidence type="ECO:0000256" key="7">
    <source>
        <dbReference type="ARBA" id="ARBA00022989"/>
    </source>
</evidence>
<gene>
    <name evidence="11 13" type="primary">atpB</name>
    <name evidence="13" type="ORF">HMPREF1316_1872</name>
</gene>
<dbReference type="EMBL" id="AWEZ01000030">
    <property type="protein sequence ID" value="ERL09283.1"/>
    <property type="molecule type" value="Genomic_DNA"/>
</dbReference>
<evidence type="ECO:0000313" key="14">
    <source>
        <dbReference type="Proteomes" id="UP000016638"/>
    </source>
</evidence>
<keyword evidence="7 11" id="KW-1133">Transmembrane helix</keyword>
<evidence type="ECO:0000256" key="3">
    <source>
        <dbReference type="ARBA" id="ARBA00022448"/>
    </source>
</evidence>
<protein>
    <recommendedName>
        <fullName evidence="11 12">ATP synthase subunit a</fullName>
    </recommendedName>
    <alternativeName>
        <fullName evidence="11">ATP synthase F0 sector subunit a</fullName>
    </alternativeName>
    <alternativeName>
        <fullName evidence="11">F-ATPase subunit 6</fullName>
    </alternativeName>
</protein>
<keyword evidence="5 11" id="KW-0812">Transmembrane</keyword>
<dbReference type="Proteomes" id="UP000016638">
    <property type="component" value="Unassembled WGS sequence"/>
</dbReference>
<evidence type="ECO:0000256" key="11">
    <source>
        <dbReference type="HAMAP-Rule" id="MF_01393"/>
    </source>
</evidence>
<evidence type="ECO:0000256" key="6">
    <source>
        <dbReference type="ARBA" id="ARBA00022781"/>
    </source>
</evidence>
<evidence type="ECO:0000256" key="5">
    <source>
        <dbReference type="ARBA" id="ARBA00022692"/>
    </source>
</evidence>
<dbReference type="GO" id="GO:0016787">
    <property type="term" value="F:hydrolase activity"/>
    <property type="evidence" value="ECO:0007669"/>
    <property type="project" value="UniProtKB-KW"/>
</dbReference>
<evidence type="ECO:0000256" key="8">
    <source>
        <dbReference type="ARBA" id="ARBA00023065"/>
    </source>
</evidence>
<evidence type="ECO:0000313" key="13">
    <source>
        <dbReference type="EMBL" id="ERL09283.1"/>
    </source>
</evidence>